<accession>A0A6L5QZA0</accession>
<feature type="transmembrane region" description="Helical" evidence="1">
    <location>
        <begin position="105"/>
        <end position="125"/>
    </location>
</feature>
<dbReference type="Pfam" id="PF06993">
    <property type="entry name" value="DUF1304"/>
    <property type="match status" value="1"/>
</dbReference>
<feature type="transmembrane region" description="Helical" evidence="1">
    <location>
        <begin position="7"/>
        <end position="27"/>
    </location>
</feature>
<name>A0A6L5QZA0_9MICO</name>
<keyword evidence="1" id="KW-0472">Membrane</keyword>
<proteinExistence type="predicted"/>
<evidence type="ECO:0000313" key="2">
    <source>
        <dbReference type="EMBL" id="MRX42975.1"/>
    </source>
</evidence>
<feature type="transmembrane region" description="Helical" evidence="1">
    <location>
        <begin position="47"/>
        <end position="70"/>
    </location>
</feature>
<feature type="transmembrane region" description="Helical" evidence="1">
    <location>
        <begin position="82"/>
        <end position="99"/>
    </location>
</feature>
<reference evidence="2 3" key="1">
    <citation type="submission" date="2019-11" db="EMBL/GenBank/DDBJ databases">
        <title>Agromyces kandeliae sp. nov., isolated from mangrove soil.</title>
        <authorList>
            <person name="Wang R."/>
        </authorList>
    </citation>
    <scope>NUCLEOTIDE SEQUENCE [LARGE SCALE GENOMIC DNA]</scope>
    <source>
        <strain evidence="2 3">Q22</strain>
    </source>
</reference>
<keyword evidence="1" id="KW-1133">Transmembrane helix</keyword>
<dbReference type="EMBL" id="WKJD01000007">
    <property type="protein sequence ID" value="MRX42975.1"/>
    <property type="molecule type" value="Genomic_DNA"/>
</dbReference>
<keyword evidence="1" id="KW-0812">Transmembrane</keyword>
<comment type="caution">
    <text evidence="2">The sequence shown here is derived from an EMBL/GenBank/DDBJ whole genome shotgun (WGS) entry which is preliminary data.</text>
</comment>
<dbReference type="Proteomes" id="UP000476511">
    <property type="component" value="Unassembled WGS sequence"/>
</dbReference>
<sequence>MNKVAQVLAALEALTLIAVGVMEAFFFRSPELHAIFLIEPGEYDAVRLWTVNVGFYNIFMGTGLIVALVLVNTGRVAAGRTIVLYTSALHVLLGITLVISEPQLWTSGVGEAGLAAAVLIAVIVGDRRARTDAGSAVRS</sequence>
<evidence type="ECO:0000256" key="1">
    <source>
        <dbReference type="SAM" id="Phobius"/>
    </source>
</evidence>
<keyword evidence="3" id="KW-1185">Reference proteome</keyword>
<dbReference type="InterPro" id="IPR009732">
    <property type="entry name" value="DUF1304"/>
</dbReference>
<organism evidence="2 3">
    <name type="scientific">Agromyces kandeliae</name>
    <dbReference type="NCBI Taxonomy" id="2666141"/>
    <lineage>
        <taxon>Bacteria</taxon>
        <taxon>Bacillati</taxon>
        <taxon>Actinomycetota</taxon>
        <taxon>Actinomycetes</taxon>
        <taxon>Micrococcales</taxon>
        <taxon>Microbacteriaceae</taxon>
        <taxon>Agromyces</taxon>
    </lineage>
</organism>
<protein>
    <submittedName>
        <fullName evidence="2">DUF1304 family protein</fullName>
    </submittedName>
</protein>
<dbReference type="RefSeq" id="WP_154345334.1">
    <property type="nucleotide sequence ID" value="NZ_WKJD01000007.1"/>
</dbReference>
<dbReference type="AlphaFoldDB" id="A0A6L5QZA0"/>
<gene>
    <name evidence="2" type="ORF">GJR97_04450</name>
</gene>
<evidence type="ECO:0000313" key="3">
    <source>
        <dbReference type="Proteomes" id="UP000476511"/>
    </source>
</evidence>